<sequence>MIPLNPISYNIFSIANLNIKDYTFFNNFHPSRQNNKTLIKEYKKNNFLLEKTKFNNHYQETNNMKMYIEPASFIRQLNYRIITLRLNFEKNNKIIKQLLLKRFITHFSERFIIILKTSSSLKNNKYFLSNYLFFNKYLRNNQSLSIDWILLLKKELSYNQKFYIWKKVEKTIKKDNFFLLLLNKYSYFKNIFQLSHKFSYFSKSIFLFREHLIILKYYNSYFMM</sequence>
<dbReference type="GeneID" id="5788527"/>
<proteinExistence type="predicted"/>
<organism evidence="1 2">
    <name type="scientific">Bigelowiella natans</name>
    <name type="common">Pedinomonas minutissima</name>
    <name type="synonym">Chlorarachnion sp. (strain CCMP621)</name>
    <dbReference type="NCBI Taxonomy" id="227086"/>
    <lineage>
        <taxon>Eukaryota</taxon>
        <taxon>Sar</taxon>
        <taxon>Rhizaria</taxon>
        <taxon>Cercozoa</taxon>
        <taxon>Chlorarachniophyceae</taxon>
        <taxon>Bigelowiella</taxon>
    </lineage>
</organism>
<dbReference type="EMBL" id="DQ158857">
    <property type="protein sequence ID" value="ABA27280.1"/>
    <property type="molecule type" value="Genomic_DNA"/>
</dbReference>
<reference evidence="1 2" key="1">
    <citation type="journal article" date="2006" name="Proc. Natl. Acad. Sci. U.S.A.">
        <title>Complete nucleotide sequence of the chlorarachniophyte nucleomorph: nature's smallest nucleus.</title>
        <authorList>
            <person name="Gilson P.R."/>
            <person name="Su V."/>
            <person name="Slamovits C.H."/>
            <person name="Reith M.E."/>
            <person name="Keeling P.J."/>
            <person name="McFadden G.I."/>
        </authorList>
    </citation>
    <scope>NUCLEOTIDE SEQUENCE [LARGE SCALE GENOMIC DNA]</scope>
    <source>
        <strain evidence="2">CCMP621</strain>
    </source>
</reference>
<evidence type="ECO:0000313" key="2">
    <source>
        <dbReference type="Proteomes" id="UP000243425"/>
    </source>
</evidence>
<dbReference type="AlphaFoldDB" id="Q3LW86"/>
<keyword evidence="1" id="KW-0542">Nucleomorph</keyword>
<name>Q3LW86_BIGNA</name>
<geneLocation type="nucleomorph" evidence="1"/>
<protein>
    <submittedName>
        <fullName evidence="1">Uncharacterized protein</fullName>
    </submittedName>
</protein>
<dbReference type="Proteomes" id="UP000243425">
    <property type="component" value="Nucleomorph 2"/>
</dbReference>
<dbReference type="RefSeq" id="XP_001712892.1">
    <property type="nucleotide sequence ID" value="XM_001712840.1"/>
</dbReference>
<accession>Q3LW86</accession>
<evidence type="ECO:0000313" key="1">
    <source>
        <dbReference type="EMBL" id="ABA27280.1"/>
    </source>
</evidence>